<dbReference type="Pfam" id="PF26268">
    <property type="entry name" value="DUF8071"/>
    <property type="match status" value="1"/>
</dbReference>
<sequence length="137" mass="14000">MSLARTLLFGRDRERSLRAVAVGLAGLVVMVFFWNAGRLAEDASDLLPVDVVGTIAVLLLAVACVHAYTNDGLVVNWGVVALVVFGGTVNGVGAGLQPLSSVERTAFGLVAALAAGVAVGTVGFVLGAGARRLVDPW</sequence>
<protein>
    <recommendedName>
        <fullName evidence="2">DUF8071 domain-containing protein</fullName>
    </recommendedName>
</protein>
<proteinExistence type="predicted"/>
<reference evidence="3 4" key="1">
    <citation type="journal article" date="2019" name="Int. J. Syst. Evol. Microbiol.">
        <title>The Global Catalogue of Microorganisms (GCM) 10K type strain sequencing project: providing services to taxonomists for standard genome sequencing and annotation.</title>
        <authorList>
            <consortium name="The Broad Institute Genomics Platform"/>
            <consortium name="The Broad Institute Genome Sequencing Center for Infectious Disease"/>
            <person name="Wu L."/>
            <person name="Ma J."/>
        </authorList>
    </citation>
    <scope>NUCLEOTIDE SEQUENCE [LARGE SCALE GENOMIC DNA]</scope>
    <source>
        <strain evidence="3 4">XZGYJ-43</strain>
    </source>
</reference>
<evidence type="ECO:0000259" key="2">
    <source>
        <dbReference type="Pfam" id="PF26268"/>
    </source>
</evidence>
<feature type="transmembrane region" description="Helical" evidence="1">
    <location>
        <begin position="16"/>
        <end position="34"/>
    </location>
</feature>
<feature type="transmembrane region" description="Helical" evidence="1">
    <location>
        <begin position="46"/>
        <end position="68"/>
    </location>
</feature>
<dbReference type="EMBL" id="JBHTAR010000011">
    <property type="protein sequence ID" value="MFC7201377.1"/>
    <property type="molecule type" value="Genomic_DNA"/>
</dbReference>
<dbReference type="RefSeq" id="WP_279528125.1">
    <property type="nucleotide sequence ID" value="NZ_CP122312.1"/>
</dbReference>
<comment type="caution">
    <text evidence="3">The sequence shown here is derived from an EMBL/GenBank/DDBJ whole genome shotgun (WGS) entry which is preliminary data.</text>
</comment>
<dbReference type="AlphaFoldDB" id="A0ABD5Z880"/>
<feature type="transmembrane region" description="Helical" evidence="1">
    <location>
        <begin position="74"/>
        <end position="94"/>
    </location>
</feature>
<feature type="transmembrane region" description="Helical" evidence="1">
    <location>
        <begin position="106"/>
        <end position="130"/>
    </location>
</feature>
<organism evidence="3 4">
    <name type="scientific">Halospeciosus flavus</name>
    <dbReference type="NCBI Taxonomy" id="3032283"/>
    <lineage>
        <taxon>Archaea</taxon>
        <taxon>Methanobacteriati</taxon>
        <taxon>Methanobacteriota</taxon>
        <taxon>Stenosarchaea group</taxon>
        <taxon>Halobacteria</taxon>
        <taxon>Halobacteriales</taxon>
        <taxon>Halobacteriaceae</taxon>
        <taxon>Halospeciosus</taxon>
    </lineage>
</organism>
<keyword evidence="4" id="KW-1185">Reference proteome</keyword>
<name>A0ABD5Z880_9EURY</name>
<gene>
    <name evidence="3" type="ORF">ACFQJ9_18530</name>
</gene>
<evidence type="ECO:0000313" key="4">
    <source>
        <dbReference type="Proteomes" id="UP001596447"/>
    </source>
</evidence>
<dbReference type="InterPro" id="IPR058384">
    <property type="entry name" value="DUF8071"/>
</dbReference>
<keyword evidence="1" id="KW-0812">Transmembrane</keyword>
<keyword evidence="1" id="KW-1133">Transmembrane helix</keyword>
<accession>A0ABD5Z880</accession>
<evidence type="ECO:0000313" key="3">
    <source>
        <dbReference type="EMBL" id="MFC7201377.1"/>
    </source>
</evidence>
<feature type="domain" description="DUF8071" evidence="2">
    <location>
        <begin position="56"/>
        <end position="134"/>
    </location>
</feature>
<keyword evidence="1" id="KW-0472">Membrane</keyword>
<evidence type="ECO:0000256" key="1">
    <source>
        <dbReference type="SAM" id="Phobius"/>
    </source>
</evidence>
<dbReference type="Proteomes" id="UP001596447">
    <property type="component" value="Unassembled WGS sequence"/>
</dbReference>